<evidence type="ECO:0000256" key="2">
    <source>
        <dbReference type="ARBA" id="ARBA00022692"/>
    </source>
</evidence>
<feature type="transmembrane region" description="Helical" evidence="5">
    <location>
        <begin position="268"/>
        <end position="290"/>
    </location>
</feature>
<keyword evidence="2 5" id="KW-0812">Transmembrane</keyword>
<accession>A0A8R1U2S5</accession>
<dbReference type="SUPFAM" id="SSF81321">
    <property type="entry name" value="Family A G protein-coupled receptor-like"/>
    <property type="match status" value="1"/>
</dbReference>
<evidence type="ECO:0000256" key="4">
    <source>
        <dbReference type="ARBA" id="ARBA00023136"/>
    </source>
</evidence>
<feature type="transmembrane region" description="Helical" evidence="5">
    <location>
        <begin position="302"/>
        <end position="328"/>
    </location>
</feature>
<evidence type="ECO:0000256" key="3">
    <source>
        <dbReference type="ARBA" id="ARBA00022989"/>
    </source>
</evidence>
<feature type="transmembrane region" description="Helical" evidence="5">
    <location>
        <begin position="73"/>
        <end position="97"/>
    </location>
</feature>
<evidence type="ECO:0000259" key="6">
    <source>
        <dbReference type="PROSITE" id="PS50262"/>
    </source>
</evidence>
<reference evidence="8" key="1">
    <citation type="submission" date="2013-10" db="EMBL/GenBank/DDBJ databases">
        <title>Genome sequencing of Onchocerca volvulus.</title>
        <authorList>
            <person name="Cotton J."/>
            <person name="Tsai J."/>
            <person name="Stanley E."/>
            <person name="Tracey A."/>
            <person name="Holroyd N."/>
            <person name="Lustigman S."/>
            <person name="Berriman M."/>
        </authorList>
    </citation>
    <scope>NUCLEOTIDE SEQUENCE</scope>
</reference>
<sequence>MVARSCYIIISLILSSNCQNSNMTSVLDMVDEHHTTTKFVAVLFITVFLLYGIFSNLLMAITFCSRDNIYSPAFILISIQLIISSFGLFLPEIVIVLPELLRNNNISEAHQTTWETHISSFLKSFSLLSALHFTFLLTLNRFITQISPKYNSFFESVKLYFLLSFVWLSVFAITALDFYYCTTRYHISNLRWKRNCTKQSRESGNIFLSFRQTWIIFLPVTMFIMYIAIFYSIRRKRQSVSDNQIPENSRMRARSVPIITSTGGHERIMLIQAAIICGALESTILVFNFLPLVVLKIFGQKAIIPLGIFINCYGISSRAVLPTVYFIYNKQAHNIIKNFFLRLRLLIAIRKATTATSTNIAVS</sequence>
<feature type="transmembrane region" description="Helical" evidence="5">
    <location>
        <begin position="214"/>
        <end position="233"/>
    </location>
</feature>
<comment type="subcellular location">
    <subcellularLocation>
        <location evidence="1">Membrane</location>
    </subcellularLocation>
</comment>
<evidence type="ECO:0000313" key="7">
    <source>
        <dbReference type="EnsemblMetazoa" id="OVOC9811.1"/>
    </source>
</evidence>
<dbReference type="InterPro" id="IPR017452">
    <property type="entry name" value="GPCR_Rhodpsn_7TM"/>
</dbReference>
<keyword evidence="3 5" id="KW-1133">Transmembrane helix</keyword>
<dbReference type="PROSITE" id="PS50262">
    <property type="entry name" value="G_PROTEIN_RECEP_F1_2"/>
    <property type="match status" value="1"/>
</dbReference>
<feature type="transmembrane region" description="Helical" evidence="5">
    <location>
        <begin position="42"/>
        <end position="61"/>
    </location>
</feature>
<dbReference type="AlphaFoldDB" id="A0A8R1U2S5"/>
<name>A0A8R1U2S5_ONCVO</name>
<feature type="transmembrane region" description="Helical" evidence="5">
    <location>
        <begin position="159"/>
        <end position="180"/>
    </location>
</feature>
<organism evidence="7 8">
    <name type="scientific">Onchocerca volvulus</name>
    <dbReference type="NCBI Taxonomy" id="6282"/>
    <lineage>
        <taxon>Eukaryota</taxon>
        <taxon>Metazoa</taxon>
        <taxon>Ecdysozoa</taxon>
        <taxon>Nematoda</taxon>
        <taxon>Chromadorea</taxon>
        <taxon>Rhabditida</taxon>
        <taxon>Spirurina</taxon>
        <taxon>Spiruromorpha</taxon>
        <taxon>Filarioidea</taxon>
        <taxon>Onchocercidae</taxon>
        <taxon>Onchocerca</taxon>
    </lineage>
</organism>
<evidence type="ECO:0000313" key="8">
    <source>
        <dbReference type="Proteomes" id="UP000024404"/>
    </source>
</evidence>
<evidence type="ECO:0000256" key="5">
    <source>
        <dbReference type="SAM" id="Phobius"/>
    </source>
</evidence>
<dbReference type="PANTHER" id="PTHR22718:SF25">
    <property type="entry name" value="G-PROTEIN COUPLED RECEPTORS FAMILY 1 PROFILE DOMAIN-CONTAINING PROTEIN"/>
    <property type="match status" value="1"/>
</dbReference>
<reference evidence="7" key="2">
    <citation type="submission" date="2022-06" db="UniProtKB">
        <authorList>
            <consortium name="EnsemblMetazoa"/>
        </authorList>
    </citation>
    <scope>IDENTIFICATION</scope>
</reference>
<proteinExistence type="predicted"/>
<dbReference type="EMBL" id="CMVM020000293">
    <property type="status" value="NOT_ANNOTATED_CDS"/>
    <property type="molecule type" value="Genomic_DNA"/>
</dbReference>
<dbReference type="CDD" id="cd00637">
    <property type="entry name" value="7tm_classA_rhodopsin-like"/>
    <property type="match status" value="1"/>
</dbReference>
<protein>
    <submittedName>
        <fullName evidence="7">G_PROTEIN_RECEP_F1_2 domain-containing protein</fullName>
    </submittedName>
</protein>
<evidence type="ECO:0000256" key="1">
    <source>
        <dbReference type="ARBA" id="ARBA00004370"/>
    </source>
</evidence>
<feature type="domain" description="G-protein coupled receptors family 1 profile" evidence="6">
    <location>
        <begin position="55"/>
        <end position="259"/>
    </location>
</feature>
<dbReference type="PANTHER" id="PTHR22718">
    <property type="entry name" value="SERPENTINE RECEPTOR, CLASS X"/>
    <property type="match status" value="1"/>
</dbReference>
<keyword evidence="8" id="KW-1185">Reference proteome</keyword>
<dbReference type="GO" id="GO:0016020">
    <property type="term" value="C:membrane"/>
    <property type="evidence" value="ECO:0007669"/>
    <property type="project" value="UniProtKB-SubCell"/>
</dbReference>
<dbReference type="EnsemblMetazoa" id="OVOC9811.1">
    <property type="protein sequence ID" value="OVOC9811.1"/>
    <property type="gene ID" value="WBGene00246620"/>
</dbReference>
<dbReference type="Proteomes" id="UP000024404">
    <property type="component" value="Unassembled WGS sequence"/>
</dbReference>
<keyword evidence="4 5" id="KW-0472">Membrane</keyword>
<dbReference type="Gene3D" id="1.20.1070.10">
    <property type="entry name" value="Rhodopsin 7-helix transmembrane proteins"/>
    <property type="match status" value="1"/>
</dbReference>